<dbReference type="EMBL" id="LWQS01000030">
    <property type="protein sequence ID" value="OAN48559.1"/>
    <property type="molecule type" value="Genomic_DNA"/>
</dbReference>
<keyword evidence="1" id="KW-0732">Signal</keyword>
<evidence type="ECO:0000259" key="2">
    <source>
        <dbReference type="Pfam" id="PF13360"/>
    </source>
</evidence>
<dbReference type="PANTHER" id="PTHR34512:SF30">
    <property type="entry name" value="OUTER MEMBRANE PROTEIN ASSEMBLY FACTOR BAMB"/>
    <property type="match status" value="1"/>
</dbReference>
<gene>
    <name evidence="3" type="ORF">A6A03_07230</name>
</gene>
<dbReference type="Pfam" id="PF13360">
    <property type="entry name" value="PQQ_2"/>
    <property type="match status" value="1"/>
</dbReference>
<dbReference type="OrthoDB" id="138237at2"/>
<evidence type="ECO:0000256" key="1">
    <source>
        <dbReference type="SAM" id="SignalP"/>
    </source>
</evidence>
<protein>
    <recommendedName>
        <fullName evidence="2">Pyrrolo-quinoline quinone repeat domain-containing protein</fullName>
    </recommendedName>
</protein>
<feature type="domain" description="Pyrrolo-quinoline quinone repeat" evidence="2">
    <location>
        <begin position="134"/>
        <end position="295"/>
    </location>
</feature>
<name>A0A178MIY1_9CHLR</name>
<dbReference type="InterPro" id="IPR018391">
    <property type="entry name" value="PQQ_b-propeller_rpt"/>
</dbReference>
<dbReference type="PROSITE" id="PS51257">
    <property type="entry name" value="PROKAR_LIPOPROTEIN"/>
    <property type="match status" value="1"/>
</dbReference>
<dbReference type="STRING" id="1707952.A6A03_07230"/>
<keyword evidence="4" id="KW-1185">Reference proteome</keyword>
<dbReference type="AlphaFoldDB" id="A0A178MIY1"/>
<dbReference type="InterPro" id="IPR011047">
    <property type="entry name" value="Quinoprotein_ADH-like_sf"/>
</dbReference>
<evidence type="ECO:0000313" key="4">
    <source>
        <dbReference type="Proteomes" id="UP000078287"/>
    </source>
</evidence>
<feature type="signal peptide" evidence="1">
    <location>
        <begin position="1"/>
        <end position="21"/>
    </location>
</feature>
<comment type="caution">
    <text evidence="3">The sequence shown here is derived from an EMBL/GenBank/DDBJ whole genome shotgun (WGS) entry which is preliminary data.</text>
</comment>
<reference evidence="3 4" key="1">
    <citation type="submission" date="2016-04" db="EMBL/GenBank/DDBJ databases">
        <title>Chloroflexus islandicus sp. nov., a thermophilic filamentous anoxygenic phototrophic bacterium from geyser Strokkur (Iceland).</title>
        <authorList>
            <person name="Gaisin V.A."/>
            <person name="Kalashnikov A.M."/>
            <person name="Sukhacheva M.V."/>
            <person name="Grouzdev D.S."/>
            <person name="Ivanov T.M."/>
            <person name="Kuznetsov B."/>
            <person name="Gorlenko V.M."/>
        </authorList>
    </citation>
    <scope>NUCLEOTIDE SEQUENCE [LARGE SCALE GENOMIC DNA]</scope>
    <source>
        <strain evidence="4">isl-2</strain>
    </source>
</reference>
<dbReference type="SUPFAM" id="SSF50998">
    <property type="entry name" value="Quinoprotein alcohol dehydrogenase-like"/>
    <property type="match status" value="1"/>
</dbReference>
<sequence>MQALLRLVAGLCLISILAACAYTPSIAVISPTNQEISPTPTTTGSTLSQTIPRAFLPLIIGPPPPSPIGWYQLAGNPQRTSYTPVIVQGPYRFRWIWNGPAGGGDAGPASDHLTLPKGVQPVIGNGLVFVGHSDGIVRALRTSNGTLAWSRSVGGQVLGTVAYHPGLRRVFVGSTNGRIYSLNATDGTIIGSYDVGGPIEMSPLLVDDVVYVGSITNNNQDCANYRATSGQFVALNAADLTLRWQYNPGAGILASPAYTAANGGMVIIAAEDKTVRALRASNGSLVWSRTVNAGRDPRRKCVAFPDTYPAISEVNGVAMIRSYFMWDLTWAPPISQTDTLAEIRQFLTQNPTYQSFFVLDLANGQPRYVAPVLGGGIGNGGDYYSTPPQAVIRRLSDGSEVAYVTWRNSQSCLSPSNCDNREEGAVGEMNISNGDIRFIDVDKNGWQWRIPVDELGSMTMASDALFYSHWMGMAAVKITDRSPSRGSSVSNPILTSKLIAVSNTIRPGTCDQRDSTQHYCPTSHFANDDSYQLGPGFYIYYASQNVYDRFFTPPVFGPAIDENGVVYWKSVDGAIIALEPQSATVP</sequence>
<dbReference type="Proteomes" id="UP000078287">
    <property type="component" value="Unassembled WGS sequence"/>
</dbReference>
<dbReference type="Gene3D" id="2.130.10.10">
    <property type="entry name" value="YVTN repeat-like/Quinoprotein amine dehydrogenase"/>
    <property type="match status" value="1"/>
</dbReference>
<dbReference type="SMART" id="SM00564">
    <property type="entry name" value="PQQ"/>
    <property type="match status" value="4"/>
</dbReference>
<evidence type="ECO:0000313" key="3">
    <source>
        <dbReference type="EMBL" id="OAN48559.1"/>
    </source>
</evidence>
<proteinExistence type="predicted"/>
<dbReference type="PANTHER" id="PTHR34512">
    <property type="entry name" value="CELL SURFACE PROTEIN"/>
    <property type="match status" value="1"/>
</dbReference>
<organism evidence="3 4">
    <name type="scientific">Chloroflexus islandicus</name>
    <dbReference type="NCBI Taxonomy" id="1707952"/>
    <lineage>
        <taxon>Bacteria</taxon>
        <taxon>Bacillati</taxon>
        <taxon>Chloroflexota</taxon>
        <taxon>Chloroflexia</taxon>
        <taxon>Chloroflexales</taxon>
        <taxon>Chloroflexineae</taxon>
        <taxon>Chloroflexaceae</taxon>
        <taxon>Chloroflexus</taxon>
    </lineage>
</organism>
<dbReference type="InterPro" id="IPR002372">
    <property type="entry name" value="PQQ_rpt_dom"/>
</dbReference>
<feature type="chain" id="PRO_5008091975" description="Pyrrolo-quinoline quinone repeat domain-containing protein" evidence="1">
    <location>
        <begin position="22"/>
        <end position="586"/>
    </location>
</feature>
<dbReference type="InterPro" id="IPR015943">
    <property type="entry name" value="WD40/YVTN_repeat-like_dom_sf"/>
</dbReference>
<dbReference type="RefSeq" id="WP_066782705.1">
    <property type="nucleotide sequence ID" value="NZ_LWQS01000030.1"/>
</dbReference>
<accession>A0A178MIY1</accession>